<organism evidence="2 3">
    <name type="scientific">Paenibacillus profundus</name>
    <dbReference type="NCBI Taxonomy" id="1173085"/>
    <lineage>
        <taxon>Bacteria</taxon>
        <taxon>Bacillati</taxon>
        <taxon>Bacillota</taxon>
        <taxon>Bacilli</taxon>
        <taxon>Bacillales</taxon>
        <taxon>Paenibacillaceae</taxon>
        <taxon>Paenibacillus</taxon>
    </lineage>
</organism>
<dbReference type="InterPro" id="IPR023346">
    <property type="entry name" value="Lysozyme-like_dom_sf"/>
</dbReference>
<keyword evidence="3" id="KW-1185">Reference proteome</keyword>
<name>A0ABS8YC76_9BACL</name>
<gene>
    <name evidence="2" type="ORF">LQV63_09865</name>
</gene>
<evidence type="ECO:0000313" key="3">
    <source>
        <dbReference type="Proteomes" id="UP001199916"/>
    </source>
</evidence>
<dbReference type="EMBL" id="JAJNBZ010000005">
    <property type="protein sequence ID" value="MCE5169618.1"/>
    <property type="molecule type" value="Genomic_DNA"/>
</dbReference>
<dbReference type="InterPro" id="IPR008258">
    <property type="entry name" value="Transglycosylase_SLT_dom_1"/>
</dbReference>
<dbReference type="Gene3D" id="1.10.530.10">
    <property type="match status" value="1"/>
</dbReference>
<dbReference type="Proteomes" id="UP001199916">
    <property type="component" value="Unassembled WGS sequence"/>
</dbReference>
<reference evidence="2 3" key="1">
    <citation type="submission" date="2021-11" db="EMBL/GenBank/DDBJ databases">
        <title>Draft genome sequence of Paenibacillus profundus YoMME, a new Gram-positive bacteria with exoelectrogenic properties.</title>
        <authorList>
            <person name="Hubenova Y."/>
            <person name="Hubenova E."/>
            <person name="Manasiev Y."/>
            <person name="Peykov S."/>
            <person name="Mitov M."/>
        </authorList>
    </citation>
    <scope>NUCLEOTIDE SEQUENCE [LARGE SCALE GENOMIC DNA]</scope>
    <source>
        <strain evidence="2 3">YoMME</strain>
    </source>
</reference>
<dbReference type="Pfam" id="PF01464">
    <property type="entry name" value="SLT"/>
    <property type="match status" value="1"/>
</dbReference>
<feature type="domain" description="Transglycosylase SLT" evidence="1">
    <location>
        <begin position="97"/>
        <end position="215"/>
    </location>
</feature>
<dbReference type="RefSeq" id="WP_233696537.1">
    <property type="nucleotide sequence ID" value="NZ_JAJNBZ010000005.1"/>
</dbReference>
<protein>
    <submittedName>
        <fullName evidence="2">Lytic transglycosylase domain-containing protein</fullName>
    </submittedName>
</protein>
<evidence type="ECO:0000313" key="2">
    <source>
        <dbReference type="EMBL" id="MCE5169618.1"/>
    </source>
</evidence>
<evidence type="ECO:0000259" key="1">
    <source>
        <dbReference type="Pfam" id="PF01464"/>
    </source>
</evidence>
<sequence>MAKIVLSILSALVLITPPAREETNKVALLLEKWRASKAIVFDISRSFIKDRSAVVQASEGVKAEQIKTKEVSVLGVSDNRRPNIPSVTLSDEVLDIIWKETRAEGINYYTFLALIKAESNFDAKTVYHNDNGTTDYGLVQMNSRNIGRLAKEIHVSNLDVFNPDHNIRLGIEELIECREYWEDTYQGEKLEKAMLLAYNRGRAGSERWINNEGTIDSSYTKKVMKYKKHFEREAAKHS</sequence>
<proteinExistence type="predicted"/>
<comment type="caution">
    <text evidence="2">The sequence shown here is derived from an EMBL/GenBank/DDBJ whole genome shotgun (WGS) entry which is preliminary data.</text>
</comment>
<dbReference type="SUPFAM" id="SSF53955">
    <property type="entry name" value="Lysozyme-like"/>
    <property type="match status" value="1"/>
</dbReference>
<accession>A0ABS8YC76</accession>